<dbReference type="BRENDA" id="5.3.1.8">
    <property type="organism ID" value="11583"/>
</dbReference>
<feature type="domain" description="Phosphomannose isomerase type I catalytic" evidence="10">
    <location>
        <begin position="16"/>
        <end position="160"/>
    </location>
</feature>
<comment type="pathway">
    <text evidence="2">Nucleotide-sugar biosynthesis; GDP-alpha-D-mannose biosynthesis; alpha-D-mannose 1-phosphate from D-fructose 6-phosphate: step 1/2.</text>
</comment>
<dbReference type="InterPro" id="IPR018050">
    <property type="entry name" value="Pmannose_isomerase-type1_CS"/>
</dbReference>
<dbReference type="eggNOG" id="KOG2757">
    <property type="taxonomic scope" value="Eukaryota"/>
</dbReference>
<dbReference type="NCBIfam" id="TIGR00218">
    <property type="entry name" value="manA"/>
    <property type="match status" value="1"/>
</dbReference>
<keyword evidence="5 9" id="KW-0479">Metal-binding</keyword>
<feature type="binding site" evidence="9">
    <location>
        <position position="144"/>
    </location>
    <ligand>
        <name>Zn(2+)</name>
        <dbReference type="ChEBI" id="CHEBI:29105"/>
    </ligand>
</feature>
<feature type="binding site" evidence="9">
    <location>
        <position position="117"/>
    </location>
    <ligand>
        <name>Zn(2+)</name>
        <dbReference type="ChEBI" id="CHEBI:29105"/>
    </ligand>
</feature>
<dbReference type="Pfam" id="PF20512">
    <property type="entry name" value="PMI_typeI_hel"/>
    <property type="match status" value="1"/>
</dbReference>
<dbReference type="Gene3D" id="1.10.441.10">
    <property type="entry name" value="Phosphomannose Isomerase, domain 2"/>
    <property type="match status" value="1"/>
</dbReference>
<protein>
    <recommendedName>
        <fullName evidence="4">mannose-6-phosphate isomerase</fullName>
        <ecNumber evidence="4">5.3.1.8</ecNumber>
    </recommendedName>
</protein>
<name>E1ZPT8_CHLVA</name>
<feature type="domain" description="Phosphomannose isomerase type I helical insertion" evidence="11">
    <location>
        <begin position="195"/>
        <end position="262"/>
    </location>
</feature>
<evidence type="ECO:0000256" key="7">
    <source>
        <dbReference type="ARBA" id="ARBA00023235"/>
    </source>
</evidence>
<evidence type="ECO:0000256" key="1">
    <source>
        <dbReference type="ARBA" id="ARBA00000757"/>
    </source>
</evidence>
<evidence type="ECO:0000256" key="2">
    <source>
        <dbReference type="ARBA" id="ARBA00004666"/>
    </source>
</evidence>
<dbReference type="PANTHER" id="PTHR10309">
    <property type="entry name" value="MANNOSE-6-PHOSPHATE ISOMERASE"/>
    <property type="match status" value="1"/>
</dbReference>
<feature type="active site" evidence="8">
    <location>
        <position position="300"/>
    </location>
</feature>
<comment type="cofactor">
    <cofactor evidence="9">
        <name>Zn(2+)</name>
        <dbReference type="ChEBI" id="CHEBI:29105"/>
    </cofactor>
    <text evidence="9">Binds 1 zinc ion per subunit.</text>
</comment>
<dbReference type="GO" id="GO:0005975">
    <property type="term" value="P:carbohydrate metabolic process"/>
    <property type="evidence" value="ECO:0007669"/>
    <property type="project" value="InterPro"/>
</dbReference>
<evidence type="ECO:0000256" key="4">
    <source>
        <dbReference type="ARBA" id="ARBA00011956"/>
    </source>
</evidence>
<dbReference type="InterPro" id="IPR014710">
    <property type="entry name" value="RmlC-like_jellyroll"/>
</dbReference>
<keyword evidence="13" id="KW-1185">Reference proteome</keyword>
<keyword evidence="7" id="KW-0413">Isomerase</keyword>
<dbReference type="FunCoup" id="E1ZPT8">
    <property type="interactions" value="1603"/>
</dbReference>
<comment type="catalytic activity">
    <reaction evidence="1">
        <text>D-mannose 6-phosphate = D-fructose 6-phosphate</text>
        <dbReference type="Rhea" id="RHEA:12356"/>
        <dbReference type="ChEBI" id="CHEBI:58735"/>
        <dbReference type="ChEBI" id="CHEBI:61527"/>
        <dbReference type="EC" id="5.3.1.8"/>
    </reaction>
</comment>
<sequence length="425" mass="45852">MAGTATESLTRSRSALHRLACSAQNYAWGRHHEDSEVAQLVAASGRQVDESKPYAELWMGTHPAAPSLLADNGYAGQPLLALLRDRPELLGAALPRFGCDLPFLFKVLSVGTALSIQSHPDKALAERLHAARPEVYKDANHKPEMALALSEFEALCSFVPHEELVAALRAVPELAACCGEARVAALAAAAPCGAQRRQALKAAFHAVMACPAERAAECVRALCSRLEREAAAGRQLSAREQLTLRLQRQYPGDVGVLASWFLNHLRLRPGQAVALPANEPHAYISGEIVECMATSDNVIRAGLTPKLRDVETLCESLTYRQGVPEVMEGAKSAASPHLACYRPPFREFEIWRYTPPAGSREALPPPAGPLLMLVQQGAMHVRSGEQSRLLKRGDVYFVAAGAELQLEASADVSAWVTACNGMAFE</sequence>
<dbReference type="GO" id="GO:0009298">
    <property type="term" value="P:GDP-mannose biosynthetic process"/>
    <property type="evidence" value="ECO:0007669"/>
    <property type="project" value="UniProtKB-UniPathway"/>
</dbReference>
<reference evidence="12 13" key="1">
    <citation type="journal article" date="2010" name="Plant Cell">
        <title>The Chlorella variabilis NC64A genome reveals adaptation to photosymbiosis, coevolution with viruses, and cryptic sex.</title>
        <authorList>
            <person name="Blanc G."/>
            <person name="Duncan G."/>
            <person name="Agarkova I."/>
            <person name="Borodovsky M."/>
            <person name="Gurnon J."/>
            <person name="Kuo A."/>
            <person name="Lindquist E."/>
            <person name="Lucas S."/>
            <person name="Pangilinan J."/>
            <person name="Polle J."/>
            <person name="Salamov A."/>
            <person name="Terry A."/>
            <person name="Yamada T."/>
            <person name="Dunigan D.D."/>
            <person name="Grigoriev I.V."/>
            <person name="Claverie J.M."/>
            <person name="Van Etten J.L."/>
        </authorList>
    </citation>
    <scope>NUCLEOTIDE SEQUENCE [LARGE SCALE GENOMIC DNA]</scope>
    <source>
        <strain evidence="12 13">NC64A</strain>
    </source>
</reference>
<dbReference type="UniPathway" id="UPA00126">
    <property type="reaction ID" value="UER00423"/>
</dbReference>
<dbReference type="KEGG" id="cvr:CHLNCDRAFT_139231"/>
<dbReference type="OMA" id="DIGLFCG"/>
<dbReference type="OrthoDB" id="6605218at2759"/>
<evidence type="ECO:0000256" key="8">
    <source>
        <dbReference type="PIRSR" id="PIRSR001480-1"/>
    </source>
</evidence>
<dbReference type="InterPro" id="IPR016305">
    <property type="entry name" value="Mannose-6-P_Isomerase"/>
</dbReference>
<dbReference type="CDD" id="cd07011">
    <property type="entry name" value="cupin_PMI_type_I_N"/>
    <property type="match status" value="1"/>
</dbReference>
<feature type="binding site" evidence="9">
    <location>
        <position position="281"/>
    </location>
    <ligand>
        <name>Zn(2+)</name>
        <dbReference type="ChEBI" id="CHEBI:29105"/>
    </ligand>
</feature>
<organism evidence="13">
    <name type="scientific">Chlorella variabilis</name>
    <name type="common">Green alga</name>
    <dbReference type="NCBI Taxonomy" id="554065"/>
    <lineage>
        <taxon>Eukaryota</taxon>
        <taxon>Viridiplantae</taxon>
        <taxon>Chlorophyta</taxon>
        <taxon>core chlorophytes</taxon>
        <taxon>Trebouxiophyceae</taxon>
        <taxon>Chlorellales</taxon>
        <taxon>Chlorellaceae</taxon>
        <taxon>Chlorella clade</taxon>
        <taxon>Chlorella</taxon>
    </lineage>
</organism>
<dbReference type="GO" id="GO:0004476">
    <property type="term" value="F:mannose-6-phosphate isomerase activity"/>
    <property type="evidence" value="ECO:0007669"/>
    <property type="project" value="UniProtKB-EC"/>
</dbReference>
<dbReference type="InterPro" id="IPR011051">
    <property type="entry name" value="RmlC_Cupin_sf"/>
</dbReference>
<evidence type="ECO:0000313" key="12">
    <source>
        <dbReference type="EMBL" id="EFN52038.1"/>
    </source>
</evidence>
<dbReference type="PIRSF" id="PIRSF001480">
    <property type="entry name" value="Mannose-6-phosphate_isomerase"/>
    <property type="match status" value="1"/>
</dbReference>
<dbReference type="InterPro" id="IPR046458">
    <property type="entry name" value="PMI_typeI_hel"/>
</dbReference>
<evidence type="ECO:0000256" key="9">
    <source>
        <dbReference type="PIRSR" id="PIRSR001480-2"/>
    </source>
</evidence>
<evidence type="ECO:0000256" key="6">
    <source>
        <dbReference type="ARBA" id="ARBA00022833"/>
    </source>
</evidence>
<dbReference type="STRING" id="554065.E1ZPT8"/>
<dbReference type="PRINTS" id="PR00714">
    <property type="entry name" value="MAN6PISMRASE"/>
</dbReference>
<evidence type="ECO:0000259" key="10">
    <source>
        <dbReference type="Pfam" id="PF20511"/>
    </source>
</evidence>
<dbReference type="PROSITE" id="PS00965">
    <property type="entry name" value="PMI_I_1"/>
    <property type="match status" value="1"/>
</dbReference>
<feature type="binding site" evidence="9">
    <location>
        <position position="119"/>
    </location>
    <ligand>
        <name>Zn(2+)</name>
        <dbReference type="ChEBI" id="CHEBI:29105"/>
    </ligand>
</feature>
<dbReference type="GO" id="GO:0005829">
    <property type="term" value="C:cytosol"/>
    <property type="evidence" value="ECO:0007669"/>
    <property type="project" value="TreeGrafter"/>
</dbReference>
<dbReference type="InterPro" id="IPR001250">
    <property type="entry name" value="Man6P_Isoase-1"/>
</dbReference>
<dbReference type="GO" id="GO:0008270">
    <property type="term" value="F:zinc ion binding"/>
    <property type="evidence" value="ECO:0007669"/>
    <property type="project" value="InterPro"/>
</dbReference>
<dbReference type="InParanoid" id="E1ZPT8"/>
<accession>E1ZPT8</accession>
<evidence type="ECO:0000256" key="3">
    <source>
        <dbReference type="ARBA" id="ARBA00010772"/>
    </source>
</evidence>
<dbReference type="EMBL" id="GL433858">
    <property type="protein sequence ID" value="EFN52038.1"/>
    <property type="molecule type" value="Genomic_DNA"/>
</dbReference>
<gene>
    <name evidence="12" type="ORF">CHLNCDRAFT_139231</name>
</gene>
<dbReference type="PANTHER" id="PTHR10309:SF0">
    <property type="entry name" value="MANNOSE-6-PHOSPHATE ISOMERASE"/>
    <property type="match status" value="1"/>
</dbReference>
<dbReference type="GeneID" id="17351565"/>
<dbReference type="PROSITE" id="PS00966">
    <property type="entry name" value="PMI_I_2"/>
    <property type="match status" value="1"/>
</dbReference>
<dbReference type="InterPro" id="IPR046457">
    <property type="entry name" value="PMI_typeI_cat"/>
</dbReference>
<keyword evidence="6 9" id="KW-0862">Zinc</keyword>
<evidence type="ECO:0000313" key="13">
    <source>
        <dbReference type="Proteomes" id="UP000008141"/>
    </source>
</evidence>
<dbReference type="Gene3D" id="2.60.120.10">
    <property type="entry name" value="Jelly Rolls"/>
    <property type="match status" value="2"/>
</dbReference>
<dbReference type="Proteomes" id="UP000008141">
    <property type="component" value="Unassembled WGS sequence"/>
</dbReference>
<evidence type="ECO:0000256" key="5">
    <source>
        <dbReference type="ARBA" id="ARBA00022723"/>
    </source>
</evidence>
<comment type="similarity">
    <text evidence="3">Belongs to the mannose-6-phosphate isomerase type 1 family.</text>
</comment>
<dbReference type="AlphaFoldDB" id="E1ZPT8"/>
<dbReference type="RefSeq" id="XP_005844140.1">
    <property type="nucleotide sequence ID" value="XM_005844078.1"/>
</dbReference>
<proteinExistence type="inferred from homology"/>
<evidence type="ECO:0000259" key="11">
    <source>
        <dbReference type="Pfam" id="PF20512"/>
    </source>
</evidence>
<dbReference type="Pfam" id="PF20511">
    <property type="entry name" value="PMI_typeI_cat"/>
    <property type="match status" value="1"/>
</dbReference>
<dbReference type="EC" id="5.3.1.8" evidence="4"/>
<dbReference type="SUPFAM" id="SSF51182">
    <property type="entry name" value="RmlC-like cupins"/>
    <property type="match status" value="1"/>
</dbReference>